<keyword evidence="2" id="KW-0449">Lipoprotein</keyword>
<evidence type="ECO:0000256" key="1">
    <source>
        <dbReference type="ARBA" id="ARBA00007613"/>
    </source>
</evidence>
<dbReference type="Pfam" id="PF02321">
    <property type="entry name" value="OEP"/>
    <property type="match status" value="2"/>
</dbReference>
<dbReference type="PANTHER" id="PTHR30203:SF29">
    <property type="entry name" value="PROTEIN CYAE"/>
    <property type="match status" value="1"/>
</dbReference>
<dbReference type="Gene3D" id="2.20.200.10">
    <property type="entry name" value="Outer membrane efflux proteins (OEP)"/>
    <property type="match status" value="1"/>
</dbReference>
<feature type="chain" id="PRO_5044983574" evidence="2">
    <location>
        <begin position="29"/>
        <end position="469"/>
    </location>
</feature>
<feature type="signal peptide" evidence="2">
    <location>
        <begin position="1"/>
        <end position="28"/>
    </location>
</feature>
<gene>
    <name evidence="3" type="ORF">ABK249_21105</name>
</gene>
<proteinExistence type="inferred from homology"/>
<accession>A0ABV0M6F1</accession>
<evidence type="ECO:0000256" key="2">
    <source>
        <dbReference type="RuleBase" id="RU362097"/>
    </source>
</evidence>
<protein>
    <submittedName>
        <fullName evidence="3">Efflux transporter outer membrane subunit</fullName>
    </submittedName>
</protein>
<dbReference type="InterPro" id="IPR010131">
    <property type="entry name" value="MdtP/NodT-like"/>
</dbReference>
<dbReference type="Gene3D" id="1.20.1600.10">
    <property type="entry name" value="Outer membrane efflux proteins (OEP)"/>
    <property type="match status" value="1"/>
</dbReference>
<dbReference type="InterPro" id="IPR003423">
    <property type="entry name" value="OMP_efflux"/>
</dbReference>
<organism evidence="3 4">
    <name type="scientific">Neorhizobium phenanthreniclasticum</name>
    <dbReference type="NCBI Taxonomy" id="3157917"/>
    <lineage>
        <taxon>Bacteria</taxon>
        <taxon>Pseudomonadati</taxon>
        <taxon>Pseudomonadota</taxon>
        <taxon>Alphaproteobacteria</taxon>
        <taxon>Hyphomicrobiales</taxon>
        <taxon>Rhizobiaceae</taxon>
        <taxon>Rhizobium/Agrobacterium group</taxon>
        <taxon>Neorhizobium</taxon>
    </lineage>
</organism>
<name>A0ABV0M6F1_9HYPH</name>
<dbReference type="RefSeq" id="WP_348863894.1">
    <property type="nucleotide sequence ID" value="NZ_JBEAAL010000018.1"/>
</dbReference>
<keyword evidence="2" id="KW-0564">Palmitate</keyword>
<evidence type="ECO:0000313" key="3">
    <source>
        <dbReference type="EMBL" id="MEQ1407425.1"/>
    </source>
</evidence>
<dbReference type="PROSITE" id="PS51257">
    <property type="entry name" value="PROKAR_LIPOPROTEIN"/>
    <property type="match status" value="1"/>
</dbReference>
<comment type="subcellular location">
    <subcellularLocation>
        <location evidence="2">Cell membrane</location>
        <topology evidence="2">Lipid-anchor</topology>
    </subcellularLocation>
</comment>
<comment type="similarity">
    <text evidence="1 2">Belongs to the outer membrane factor (OMF) (TC 1.B.17) family.</text>
</comment>
<keyword evidence="4" id="KW-1185">Reference proteome</keyword>
<dbReference type="NCBIfam" id="TIGR01845">
    <property type="entry name" value="outer_NodT"/>
    <property type="match status" value="1"/>
</dbReference>
<keyword evidence="2" id="KW-0732">Signal</keyword>
<dbReference type="EMBL" id="JBEAAL010000018">
    <property type="protein sequence ID" value="MEQ1407425.1"/>
    <property type="molecule type" value="Genomic_DNA"/>
</dbReference>
<keyword evidence="2" id="KW-0812">Transmembrane</keyword>
<dbReference type="Proteomes" id="UP001496627">
    <property type="component" value="Unassembled WGS sequence"/>
</dbReference>
<reference evidence="3 4" key="1">
    <citation type="submission" date="2024-05" db="EMBL/GenBank/DDBJ databases">
        <title>Neorhizobium sp. Rsf11, a plant growth promoting and heavy metal resistant PAH-degrader.</title>
        <authorList>
            <person name="Golubev S.N."/>
            <person name="Muratova A.Y."/>
            <person name="Markelova M.I."/>
        </authorList>
    </citation>
    <scope>NUCLEOTIDE SEQUENCE [LARGE SCALE GENOMIC DNA]</scope>
    <source>
        <strain evidence="3 4">Rsf11</strain>
    </source>
</reference>
<keyword evidence="2" id="KW-1134">Transmembrane beta strand</keyword>
<comment type="caution">
    <text evidence="3">The sequence shown here is derived from an EMBL/GenBank/DDBJ whole genome shotgun (WGS) entry which is preliminary data.</text>
</comment>
<keyword evidence="2" id="KW-0472">Membrane</keyword>
<evidence type="ECO:0000313" key="4">
    <source>
        <dbReference type="Proteomes" id="UP001496627"/>
    </source>
</evidence>
<dbReference type="SUPFAM" id="SSF56954">
    <property type="entry name" value="Outer membrane efflux proteins (OEP)"/>
    <property type="match status" value="1"/>
</dbReference>
<sequence length="469" mass="50679">MKPILRTVHSTIPLAVFALTLTSCVDIAYEPPKLDAPTRFVAATKNENAAPVPTEWWRAFKDPRLDQLMQVGLAQNLDVRQAVERIEEAQANVGVASAGLFPTITAGGGLRRGDTDGDGTYSKGYSTLTASWMVDLFGKQRASKRAAEAKLDAAYLTADVARLTILSAIASIYIDLRYYQASIALTKRSIEGRKKSLELTQIRKTAGDATQLEVVQSEQLVAKAEAGLPELEVNFESAVDRLATLTGQPVAMIRPKLQSGAPQPAARFRVSVGLPAEVLRNRPDVRVAERNLAAAAQSVGIAKASLYPTLELSGYLRPTYVVDVGHVQIWNAAAEAALTVFDGGKRQANLSAAQSQMKQARLAWESAVLDAVEEVEKALAAYNRDDRNIAAQQKLVSTSRQVLELGRDSYGLGAGTFINILDAERNYLEAQQSLAQAIRQQASNYVTLCVAAAGDVEQPDKNSRQKPSS</sequence>
<dbReference type="PANTHER" id="PTHR30203">
    <property type="entry name" value="OUTER MEMBRANE CATION EFFLUX PROTEIN"/>
    <property type="match status" value="1"/>
</dbReference>